<feature type="region of interest" description="Disordered" evidence="1">
    <location>
        <begin position="1"/>
        <end position="21"/>
    </location>
</feature>
<comment type="caution">
    <text evidence="3">The sequence shown here is derived from an EMBL/GenBank/DDBJ whole genome shotgun (WGS) entry which is preliminary data.</text>
</comment>
<evidence type="ECO:0000259" key="2">
    <source>
        <dbReference type="Pfam" id="PF19419"/>
    </source>
</evidence>
<organism evidence="3 4">
    <name type="scientific">Cronobacter dublinensis</name>
    <dbReference type="NCBI Taxonomy" id="413497"/>
    <lineage>
        <taxon>Bacteria</taxon>
        <taxon>Pseudomonadati</taxon>
        <taxon>Pseudomonadota</taxon>
        <taxon>Gammaproteobacteria</taxon>
        <taxon>Enterobacterales</taxon>
        <taxon>Enterobacteriaceae</taxon>
        <taxon>Cronobacter</taxon>
    </lineage>
</organism>
<protein>
    <recommendedName>
        <fullName evidence="2">DUF5983 domain-containing protein</fullName>
    </recommendedName>
</protein>
<feature type="domain" description="DUF5983" evidence="2">
    <location>
        <begin position="117"/>
        <end position="209"/>
    </location>
</feature>
<dbReference type="AlphaFoldDB" id="A0A9Q4T498"/>
<feature type="compositionally biased region" description="Basic and acidic residues" evidence="1">
    <location>
        <begin position="9"/>
        <end position="20"/>
    </location>
</feature>
<dbReference type="RefSeq" id="WP_161591588.1">
    <property type="nucleotide sequence ID" value="NZ_RPBY01000013.1"/>
</dbReference>
<dbReference type="Pfam" id="PF19419">
    <property type="entry name" value="DUF5983"/>
    <property type="match status" value="1"/>
</dbReference>
<name>A0A9Q4T498_9ENTR</name>
<dbReference type="InterPro" id="IPR046025">
    <property type="entry name" value="DUF5983"/>
</dbReference>
<accession>A0A9Q4T498</accession>
<evidence type="ECO:0000313" key="3">
    <source>
        <dbReference type="EMBL" id="NCH89990.1"/>
    </source>
</evidence>
<dbReference type="EMBL" id="RPBY01000013">
    <property type="protein sequence ID" value="NCH89990.1"/>
    <property type="molecule type" value="Genomic_DNA"/>
</dbReference>
<dbReference type="Proteomes" id="UP000778262">
    <property type="component" value="Unassembled WGS sequence"/>
</dbReference>
<sequence length="209" mass="23552">MPPLKKDRRTAGKQKEERSGKTMLITPKAPYGVTFIVLDNLDEAFYLNGEFIDGASWADRDDSVRAAAECVARVLDVPLRELELAEPEHEDWCWNDVVDALGWGKRLKLAPGVVSSVLACSTAHISRKDMELLEGFSRSLNNRHWIISTESAGCIIRYDGVARPELFLKHYGFSRHLRRLVATHRRAGGSMLHLSPDADIIHGLDVFEW</sequence>
<gene>
    <name evidence="3" type="ORF">EHJ13_21520</name>
</gene>
<reference evidence="3" key="1">
    <citation type="submission" date="2018-11" db="EMBL/GenBank/DDBJ databases">
        <title>Genomics analysis of Putative Virulence Factors on Adhesion and Cytotoxicity for Cronobacter spp.</title>
        <authorList>
            <person name="Cui J."/>
        </authorList>
    </citation>
    <scope>NUCLEOTIDE SEQUENCE</scope>
    <source>
        <strain evidence="3">SD69</strain>
    </source>
</reference>
<proteinExistence type="predicted"/>
<evidence type="ECO:0000313" key="4">
    <source>
        <dbReference type="Proteomes" id="UP000778262"/>
    </source>
</evidence>
<evidence type="ECO:0000256" key="1">
    <source>
        <dbReference type="SAM" id="MobiDB-lite"/>
    </source>
</evidence>